<evidence type="ECO:0000256" key="2">
    <source>
        <dbReference type="ARBA" id="ARBA00022679"/>
    </source>
</evidence>
<dbReference type="Proteomes" id="UP000298517">
    <property type="component" value="Unassembled WGS sequence"/>
</dbReference>
<sequence length="350" mass="39420">MISFILSKHKHLLVIRLSAMGDVAMTVPVIRAFTAQHPNVKITVLSKPFLKPLFNDIKNVDFFAADVTNKHKGFFGIYKLYKELKLLKIDAVADLHNVLRSKVLRTFFKISFKNVAFINKGRSEKSALTKTKNKVFKQLKTTHERYADVFRSLGFSLDIKNPTFPVKKQLPEELFKITGVKSEKWVGIAPFAQYNSKMYPIDLMEKVIAELSKNKAVKIFLFGGGKKEVEILDAIANKYVATINMAGKIKLAQELNLISNLDCMLSMDSGNAHFAAMLGVNTLTIWGVTHPFTGFAPFSQPFENAILPDLNIYPNIPCSIYGNKVCEGYEDVMRTIAPEKIVDKILKSIH</sequence>
<name>A0A4Y8AS63_9FLAO</name>
<dbReference type="InterPro" id="IPR051199">
    <property type="entry name" value="LPS_LOS_Heptosyltrfase"/>
</dbReference>
<dbReference type="CDD" id="cd03789">
    <property type="entry name" value="GT9_LPS_heptosyltransferase"/>
    <property type="match status" value="1"/>
</dbReference>
<proteinExistence type="predicted"/>
<evidence type="ECO:0000256" key="1">
    <source>
        <dbReference type="ARBA" id="ARBA00022676"/>
    </source>
</evidence>
<dbReference type="OrthoDB" id="9768048at2"/>
<gene>
    <name evidence="3" type="ORF">E2488_11105</name>
</gene>
<dbReference type="PANTHER" id="PTHR30160">
    <property type="entry name" value="TETRAACYLDISACCHARIDE 4'-KINASE-RELATED"/>
    <property type="match status" value="1"/>
</dbReference>
<keyword evidence="1" id="KW-0328">Glycosyltransferase</keyword>
<dbReference type="EMBL" id="SNQI01000003">
    <property type="protein sequence ID" value="TEW74014.1"/>
    <property type="molecule type" value="Genomic_DNA"/>
</dbReference>
<reference evidence="3 4" key="1">
    <citation type="journal article" date="2011" name="J. Microbiol.">
        <title>Gramella jeungdoensis sp. nov., isolated from a solar saltern in Korea.</title>
        <authorList>
            <person name="Joung Y."/>
            <person name="Kim H."/>
            <person name="Jang T."/>
            <person name="Ahn T.S."/>
            <person name="Joh K."/>
        </authorList>
    </citation>
    <scope>NUCLEOTIDE SEQUENCE [LARGE SCALE GENOMIC DNA]</scope>
    <source>
        <strain evidence="3 4">KCTC 23123</strain>
    </source>
</reference>
<dbReference type="GO" id="GO:0008713">
    <property type="term" value="F:ADP-heptose-lipopolysaccharide heptosyltransferase activity"/>
    <property type="evidence" value="ECO:0007669"/>
    <property type="project" value="TreeGrafter"/>
</dbReference>
<dbReference type="GO" id="GO:0009244">
    <property type="term" value="P:lipopolysaccharide core region biosynthetic process"/>
    <property type="evidence" value="ECO:0007669"/>
    <property type="project" value="TreeGrafter"/>
</dbReference>
<organism evidence="3 4">
    <name type="scientific">Gramella jeungdoensis</name>
    <dbReference type="NCBI Taxonomy" id="708091"/>
    <lineage>
        <taxon>Bacteria</taxon>
        <taxon>Pseudomonadati</taxon>
        <taxon>Bacteroidota</taxon>
        <taxon>Flavobacteriia</taxon>
        <taxon>Flavobacteriales</taxon>
        <taxon>Flavobacteriaceae</taxon>
        <taxon>Christiangramia</taxon>
    </lineage>
</organism>
<evidence type="ECO:0000313" key="4">
    <source>
        <dbReference type="Proteomes" id="UP000298517"/>
    </source>
</evidence>
<dbReference type="Pfam" id="PF01075">
    <property type="entry name" value="Glyco_transf_9"/>
    <property type="match status" value="1"/>
</dbReference>
<evidence type="ECO:0000313" key="3">
    <source>
        <dbReference type="EMBL" id="TEW74014.1"/>
    </source>
</evidence>
<dbReference type="Gene3D" id="3.40.50.2000">
    <property type="entry name" value="Glycogen Phosphorylase B"/>
    <property type="match status" value="2"/>
</dbReference>
<comment type="caution">
    <text evidence="3">The sequence shown here is derived from an EMBL/GenBank/DDBJ whole genome shotgun (WGS) entry which is preliminary data.</text>
</comment>
<dbReference type="AlphaFoldDB" id="A0A4Y8AS63"/>
<dbReference type="PANTHER" id="PTHR30160:SF22">
    <property type="entry name" value="LIPOPOLYSACCHARIDE CORE BIOSYNTHESIS PROTEIN"/>
    <property type="match status" value="1"/>
</dbReference>
<keyword evidence="4" id="KW-1185">Reference proteome</keyword>
<dbReference type="InterPro" id="IPR002201">
    <property type="entry name" value="Glyco_trans_9"/>
</dbReference>
<dbReference type="SUPFAM" id="SSF53756">
    <property type="entry name" value="UDP-Glycosyltransferase/glycogen phosphorylase"/>
    <property type="match status" value="1"/>
</dbReference>
<accession>A0A4Y8AS63</accession>
<keyword evidence="2 3" id="KW-0808">Transferase</keyword>
<dbReference type="GO" id="GO:0005829">
    <property type="term" value="C:cytosol"/>
    <property type="evidence" value="ECO:0007669"/>
    <property type="project" value="TreeGrafter"/>
</dbReference>
<protein>
    <submittedName>
        <fullName evidence="3">Lipopolysaccharide heptosyltransferase family protein</fullName>
    </submittedName>
</protein>